<comment type="caution">
    <text evidence="1">The sequence shown here is derived from an EMBL/GenBank/DDBJ whole genome shotgun (WGS) entry which is preliminary data.</text>
</comment>
<evidence type="ECO:0000313" key="1">
    <source>
        <dbReference type="EMBL" id="KAL0188108.1"/>
    </source>
</evidence>
<gene>
    <name evidence="1" type="ORF">M9458_015207</name>
</gene>
<dbReference type="Proteomes" id="UP001529510">
    <property type="component" value="Unassembled WGS sequence"/>
</dbReference>
<dbReference type="AlphaFoldDB" id="A0ABD0QPE1"/>
<sequence>MSSAGVNFVTPNASSTYLTLLQFHPEPSFTPEVSAEYTASHPSTTSSAMGLCHRVAAWSPAPQGAYISIVHLPRRPLHQFTVVYIDDILIYSWNLAEHRQHVQQ</sequence>
<organism evidence="1 2">
    <name type="scientific">Cirrhinus mrigala</name>
    <name type="common">Mrigala</name>
    <dbReference type="NCBI Taxonomy" id="683832"/>
    <lineage>
        <taxon>Eukaryota</taxon>
        <taxon>Metazoa</taxon>
        <taxon>Chordata</taxon>
        <taxon>Craniata</taxon>
        <taxon>Vertebrata</taxon>
        <taxon>Euteleostomi</taxon>
        <taxon>Actinopterygii</taxon>
        <taxon>Neopterygii</taxon>
        <taxon>Teleostei</taxon>
        <taxon>Ostariophysi</taxon>
        <taxon>Cypriniformes</taxon>
        <taxon>Cyprinidae</taxon>
        <taxon>Labeoninae</taxon>
        <taxon>Labeonini</taxon>
        <taxon>Cirrhinus</taxon>
    </lineage>
</organism>
<feature type="non-terminal residue" evidence="1">
    <location>
        <position position="104"/>
    </location>
</feature>
<dbReference type="EMBL" id="JAMKFB020000007">
    <property type="protein sequence ID" value="KAL0188108.1"/>
    <property type="molecule type" value="Genomic_DNA"/>
</dbReference>
<dbReference type="InterPro" id="IPR043502">
    <property type="entry name" value="DNA/RNA_pol_sf"/>
</dbReference>
<accession>A0ABD0QPE1</accession>
<proteinExistence type="predicted"/>
<protein>
    <submittedName>
        <fullName evidence="1">Uncharacterized protein</fullName>
    </submittedName>
</protein>
<keyword evidence="2" id="KW-1185">Reference proteome</keyword>
<dbReference type="Gene3D" id="3.30.70.270">
    <property type="match status" value="1"/>
</dbReference>
<evidence type="ECO:0000313" key="2">
    <source>
        <dbReference type="Proteomes" id="UP001529510"/>
    </source>
</evidence>
<name>A0ABD0QPE1_CIRMR</name>
<dbReference type="InterPro" id="IPR043128">
    <property type="entry name" value="Rev_trsase/Diguanyl_cyclase"/>
</dbReference>
<reference evidence="1 2" key="1">
    <citation type="submission" date="2024-05" db="EMBL/GenBank/DDBJ databases">
        <title>Genome sequencing and assembly of Indian major carp, Cirrhinus mrigala (Hamilton, 1822).</title>
        <authorList>
            <person name="Mohindra V."/>
            <person name="Chowdhury L.M."/>
            <person name="Lal K."/>
            <person name="Jena J.K."/>
        </authorList>
    </citation>
    <scope>NUCLEOTIDE SEQUENCE [LARGE SCALE GENOMIC DNA]</scope>
    <source>
        <strain evidence="1">CM1030</strain>
        <tissue evidence="1">Blood</tissue>
    </source>
</reference>
<dbReference type="SUPFAM" id="SSF56672">
    <property type="entry name" value="DNA/RNA polymerases"/>
    <property type="match status" value="1"/>
</dbReference>